<dbReference type="HOGENOM" id="CLU_030949_3_2_11"/>
<proteinExistence type="inferred from homology"/>
<protein>
    <submittedName>
        <fullName evidence="4">3-carboxy-cis,cis-muconate cycloisomerase</fullName>
    </submittedName>
</protein>
<dbReference type="PROSITE" id="PS00163">
    <property type="entry name" value="FUMARATE_LYASES"/>
    <property type="match status" value="1"/>
</dbReference>
<dbReference type="Proteomes" id="UP000015388">
    <property type="component" value="Chromosome"/>
</dbReference>
<keyword evidence="1" id="KW-0456">Lyase</keyword>
<dbReference type="PANTHER" id="PTHR43172">
    <property type="entry name" value="ADENYLOSUCCINATE LYASE"/>
    <property type="match status" value="1"/>
</dbReference>
<sequence length="386" mass="40166">MGTSNLSRNTYSDRAAHGDGVPAAATRVSDAAWLDAILEFERALATAAADVSVIDADARAAAISVIDAVELDFDAVSAASAAGANPAIPIVAQLKKQAEDQGVSTAGIHLGATSQDAIDTAMVLCLRRAASHTLSRTTEIERILRMMAVTHRATPIMGRTLGQQALPTTFGLVAATWLQIGSAARAAFEDAVDALPLQYAGATGTLAATHPHGLRIHDRLAELLELETWPLAWHSDRQPLVAVASAAARLAGAARKVAGDVIFYSATEVGEVREGAPGGSSSMPHKANPAAAIACDGYARRTPALAATMFDSLDCRLQRGTGSWHAEWQTMRELIAATDSAIARIHVSLAGLIVDADAMAAKLPDNPDVGHAAALVDDILERTADL</sequence>
<dbReference type="InterPro" id="IPR008948">
    <property type="entry name" value="L-Aspartase-like"/>
</dbReference>
<dbReference type="AlphaFoldDB" id="S5SWD7"/>
<dbReference type="GO" id="GO:0016829">
    <property type="term" value="F:lyase activity"/>
    <property type="evidence" value="ECO:0007669"/>
    <property type="project" value="UniProtKB-KW"/>
</dbReference>
<dbReference type="GO" id="GO:0016853">
    <property type="term" value="F:isomerase activity"/>
    <property type="evidence" value="ECO:0007669"/>
    <property type="project" value="UniProtKB-KW"/>
</dbReference>
<dbReference type="EMBL" id="CP003924">
    <property type="protein sequence ID" value="AGS35514.1"/>
    <property type="molecule type" value="Genomic_DNA"/>
</dbReference>
<dbReference type="OrthoDB" id="9768878at2"/>
<organism evidence="4 5">
    <name type="scientific">Corynebacterium maris DSM 45190</name>
    <dbReference type="NCBI Taxonomy" id="1224163"/>
    <lineage>
        <taxon>Bacteria</taxon>
        <taxon>Bacillati</taxon>
        <taxon>Actinomycetota</taxon>
        <taxon>Actinomycetes</taxon>
        <taxon>Mycobacteriales</taxon>
        <taxon>Corynebacteriaceae</taxon>
        <taxon>Corynebacterium</taxon>
    </lineage>
</organism>
<dbReference type="InterPro" id="IPR000362">
    <property type="entry name" value="Fumarate_lyase_fam"/>
</dbReference>
<comment type="similarity">
    <text evidence="2">Belongs to the class-II fumarase/aspartase family.</text>
</comment>
<dbReference type="PRINTS" id="PR00149">
    <property type="entry name" value="FUMRATELYASE"/>
</dbReference>
<evidence type="ECO:0000259" key="3">
    <source>
        <dbReference type="Pfam" id="PF00206"/>
    </source>
</evidence>
<reference evidence="4 5" key="1">
    <citation type="submission" date="2012-11" db="EMBL/GenBank/DDBJ databases">
        <title>The complete genome sequence of Corynebacterium maris Coryn-1 (=DSM 45190).</title>
        <authorList>
            <person name="Schaffert L."/>
            <person name="Albersmeier A."/>
            <person name="Kalinowski J."/>
            <person name="Ruckert C."/>
        </authorList>
    </citation>
    <scope>NUCLEOTIDE SEQUENCE [LARGE SCALE GENOMIC DNA]</scope>
    <source>
        <strain evidence="5">Coryn-1</strain>
    </source>
</reference>
<feature type="domain" description="Fumarate lyase N-terminal" evidence="3">
    <location>
        <begin position="40"/>
        <end position="300"/>
    </location>
</feature>
<dbReference type="InterPro" id="IPR020557">
    <property type="entry name" value="Fumarate_lyase_CS"/>
</dbReference>
<dbReference type="SUPFAM" id="SSF48557">
    <property type="entry name" value="L-aspartase-like"/>
    <property type="match status" value="1"/>
</dbReference>
<evidence type="ECO:0000256" key="2">
    <source>
        <dbReference type="ARBA" id="ARBA00034772"/>
    </source>
</evidence>
<dbReference type="Pfam" id="PF00206">
    <property type="entry name" value="Lyase_1"/>
    <property type="match status" value="1"/>
</dbReference>
<evidence type="ECO:0000313" key="4">
    <source>
        <dbReference type="EMBL" id="AGS35514.1"/>
    </source>
</evidence>
<dbReference type="RefSeq" id="WP_020935447.1">
    <property type="nucleotide sequence ID" value="NC_021915.1"/>
</dbReference>
<dbReference type="InterPro" id="IPR022761">
    <property type="entry name" value="Fumarate_lyase_N"/>
</dbReference>
<keyword evidence="4" id="KW-0413">Isomerase</keyword>
<accession>S5SWD7</accession>
<dbReference type="Gene3D" id="1.20.200.10">
    <property type="entry name" value="Fumarase/aspartase (Central domain)"/>
    <property type="match status" value="1"/>
</dbReference>
<name>S5SWD7_9CORY</name>
<evidence type="ECO:0000313" key="5">
    <source>
        <dbReference type="Proteomes" id="UP000015388"/>
    </source>
</evidence>
<dbReference type="eggNOG" id="COG0015">
    <property type="taxonomic scope" value="Bacteria"/>
</dbReference>
<dbReference type="PATRIC" id="fig|1224163.3.peg.2060"/>
<dbReference type="STRING" id="1224163.B841_10210"/>
<dbReference type="KEGG" id="cmd:B841_10210"/>
<keyword evidence="5" id="KW-1185">Reference proteome</keyword>
<dbReference type="PANTHER" id="PTHR43172:SF2">
    <property type="entry name" value="ADENYLOSUCCINATE LYASE C-TERMINAL DOMAIN-CONTAINING PROTEIN"/>
    <property type="match status" value="1"/>
</dbReference>
<evidence type="ECO:0000256" key="1">
    <source>
        <dbReference type="ARBA" id="ARBA00023239"/>
    </source>
</evidence>
<gene>
    <name evidence="4" type="ORF">B841_10210</name>
</gene>